<protein>
    <recommendedName>
        <fullName evidence="1">F-box domain-containing protein</fullName>
    </recommendedName>
</protein>
<organism evidence="2 3">
    <name type="scientific">Ceratocystis fimbriata CBS 114723</name>
    <dbReference type="NCBI Taxonomy" id="1035309"/>
    <lineage>
        <taxon>Eukaryota</taxon>
        <taxon>Fungi</taxon>
        <taxon>Dikarya</taxon>
        <taxon>Ascomycota</taxon>
        <taxon>Pezizomycotina</taxon>
        <taxon>Sordariomycetes</taxon>
        <taxon>Hypocreomycetidae</taxon>
        <taxon>Microascales</taxon>
        <taxon>Ceratocystidaceae</taxon>
        <taxon>Ceratocystis</taxon>
    </lineage>
</organism>
<dbReference type="SUPFAM" id="SSF81383">
    <property type="entry name" value="F-box domain"/>
    <property type="match status" value="1"/>
</dbReference>
<evidence type="ECO:0000313" key="2">
    <source>
        <dbReference type="EMBL" id="PHH51162.1"/>
    </source>
</evidence>
<dbReference type="EMBL" id="APWK03000101">
    <property type="protein sequence ID" value="PHH51162.1"/>
    <property type="molecule type" value="Genomic_DNA"/>
</dbReference>
<dbReference type="InterPro" id="IPR039719">
    <property type="entry name" value="FBXO28"/>
</dbReference>
<evidence type="ECO:0000259" key="1">
    <source>
        <dbReference type="PROSITE" id="PS50181"/>
    </source>
</evidence>
<feature type="domain" description="F-box" evidence="1">
    <location>
        <begin position="2"/>
        <end position="48"/>
    </location>
</feature>
<accession>A0A2C5WZJ6</accession>
<dbReference type="InterPro" id="IPR036047">
    <property type="entry name" value="F-box-like_dom_sf"/>
</dbReference>
<reference evidence="2 3" key="1">
    <citation type="journal article" date="2013" name="Fungal Biol.">
        <title>Analysis of microsatellite markers in the genome of the plant pathogen Ceratocystis fimbriata.</title>
        <authorList>
            <person name="Simpson M.C."/>
            <person name="Wilken P.M."/>
            <person name="Coetzee M.P."/>
            <person name="Wingfield M.J."/>
            <person name="Wingfield B.D."/>
        </authorList>
    </citation>
    <scope>NUCLEOTIDE SEQUENCE [LARGE SCALE GENOMIC DNA]</scope>
    <source>
        <strain evidence="2 3">CBS 114723</strain>
    </source>
</reference>
<reference evidence="2 3" key="2">
    <citation type="journal article" date="2013" name="IMA Fungus">
        <title>IMA Genome-F 1: Ceratocystis fimbriata: Draft nuclear genome sequence for the plant pathogen, Ceratocystis fimbriata.</title>
        <authorList>
            <person name="Wilken P.M."/>
            <person name="Steenkamp E.T."/>
            <person name="Wingfield M.J."/>
            <person name="de Beer Z.W."/>
            <person name="Wingfield B.D."/>
        </authorList>
    </citation>
    <scope>NUCLEOTIDE SEQUENCE [LARGE SCALE GENOMIC DNA]</scope>
    <source>
        <strain evidence="2 3">CBS 114723</strain>
    </source>
</reference>
<keyword evidence="3" id="KW-1185">Reference proteome</keyword>
<comment type="caution">
    <text evidence="2">The sequence shown here is derived from an EMBL/GenBank/DDBJ whole genome shotgun (WGS) entry which is preliminary data.</text>
</comment>
<sequence>MTLGLVDLPCELKLLVLTYLDSRTITQLMAVNKDFRKLCLDTNTWRLRAFEDSSFLSNALRRASVAPYATPRAQLLTNWDYTDPQEPVSWYREYVERYGPVQINWFQQPQISESGISDTIESRGLALYTPGKFGRDSPSDDLLAVSPLDDGTVCIWDVAGRGQRKRGSIMAISKTPVLHTYPGGNFASRSQRIDSSVTESVAIDHASNRAFFAVQSRLVEVDLSRLEPISYQTFEWSIMTLSKCSPGLPLTVGTSLGIFLHDFRDNRRRHLISPDVSDRVDNFNVFSGLFSHNPLPPYASLSQPTPLSILHLPTYDDSTVSHDIYVAGRFPSILHYDRRTFPSIVDSIHSGASLSCLAWTPHVFSTSNHGPSRRQGLLPIDVISETLPANGRTLIAGGEYNTKGSLELYSLGRNPDHPGRCARPTPENSFVNRQTSAPSKIMSIATHGGRIVVSDASGFIRWLERDGFTEVRRHHIGPSECLDTSPGSLYAGMPATGEMARKILSTQSVSRWHQIDSNEERPENVIDTCDDGLVFWTGDKLGMLRFARKPVVWSEGFEAAADVSPEERDERAYRQRMREVFDTDNMLRNLTSSTGL</sequence>
<dbReference type="Pfam" id="PF12937">
    <property type="entry name" value="F-box-like"/>
    <property type="match status" value="1"/>
</dbReference>
<dbReference type="AlphaFoldDB" id="A0A2C5WZJ6"/>
<dbReference type="SUPFAM" id="SSF50978">
    <property type="entry name" value="WD40 repeat-like"/>
    <property type="match status" value="1"/>
</dbReference>
<dbReference type="InterPro" id="IPR001810">
    <property type="entry name" value="F-box_dom"/>
</dbReference>
<proteinExistence type="predicted"/>
<name>A0A2C5WZJ6_9PEZI</name>
<dbReference type="Proteomes" id="UP000222788">
    <property type="component" value="Unassembled WGS sequence"/>
</dbReference>
<dbReference type="PROSITE" id="PS50181">
    <property type="entry name" value="FBOX"/>
    <property type="match status" value="1"/>
</dbReference>
<dbReference type="GO" id="GO:0000209">
    <property type="term" value="P:protein polyubiquitination"/>
    <property type="evidence" value="ECO:0007669"/>
    <property type="project" value="TreeGrafter"/>
</dbReference>
<dbReference type="PANTHER" id="PTHR13252">
    <property type="entry name" value="F-BOX ONLY PROTEIN 28"/>
    <property type="match status" value="1"/>
</dbReference>
<dbReference type="OrthoDB" id="3219396at2759"/>
<dbReference type="InterPro" id="IPR036322">
    <property type="entry name" value="WD40_repeat_dom_sf"/>
</dbReference>
<gene>
    <name evidence="2" type="ORF">CFIMG_004213RA</name>
</gene>
<dbReference type="PANTHER" id="PTHR13252:SF9">
    <property type="entry name" value="F-BOX ONLY PROTEIN 28"/>
    <property type="match status" value="1"/>
</dbReference>
<dbReference type="STRING" id="1035309.A0A2C5WZJ6"/>
<evidence type="ECO:0000313" key="3">
    <source>
        <dbReference type="Proteomes" id="UP000222788"/>
    </source>
</evidence>
<dbReference type="Gene3D" id="1.20.1280.50">
    <property type="match status" value="1"/>
</dbReference>